<reference evidence="5" key="1">
    <citation type="journal article" date="2021" name="Nat. Commun.">
        <title>Genetic determinants of endophytism in the Arabidopsis root mycobiome.</title>
        <authorList>
            <person name="Mesny F."/>
            <person name="Miyauchi S."/>
            <person name="Thiergart T."/>
            <person name="Pickel B."/>
            <person name="Atanasova L."/>
            <person name="Karlsson M."/>
            <person name="Huettel B."/>
            <person name="Barry K.W."/>
            <person name="Haridas S."/>
            <person name="Chen C."/>
            <person name="Bauer D."/>
            <person name="Andreopoulos W."/>
            <person name="Pangilinan J."/>
            <person name="LaButti K."/>
            <person name="Riley R."/>
            <person name="Lipzen A."/>
            <person name="Clum A."/>
            <person name="Drula E."/>
            <person name="Henrissat B."/>
            <person name="Kohler A."/>
            <person name="Grigoriev I.V."/>
            <person name="Martin F.M."/>
            <person name="Hacquard S."/>
        </authorList>
    </citation>
    <scope>NUCLEOTIDE SEQUENCE</scope>
    <source>
        <strain evidence="5">MPI-SDFR-AT-0068</strain>
    </source>
</reference>
<feature type="domain" description="Zn(2)-C6 fungal-type" evidence="4">
    <location>
        <begin position="15"/>
        <end position="44"/>
    </location>
</feature>
<keyword evidence="6" id="KW-1185">Reference proteome</keyword>
<proteinExistence type="predicted"/>
<dbReference type="Pfam" id="PF00172">
    <property type="entry name" value="Zn_clus"/>
    <property type="match status" value="1"/>
</dbReference>
<dbReference type="EMBL" id="JAGPXF010000002">
    <property type="protein sequence ID" value="KAH7257995.1"/>
    <property type="molecule type" value="Genomic_DNA"/>
</dbReference>
<dbReference type="InterPro" id="IPR036864">
    <property type="entry name" value="Zn2-C6_fun-type_DNA-bd_sf"/>
</dbReference>
<evidence type="ECO:0000256" key="3">
    <source>
        <dbReference type="SAM" id="MobiDB-lite"/>
    </source>
</evidence>
<sequence length="640" mass="71442">MERNNGPKNTIRQRACANCRLRKVRCSRTAPCSNCITASLACPLDTTSQRPNNIPKPPSLEEHTALVERIKALESTVQSMLGHRSNANEQNRHPSSELTSSSTPSGRILVKRPPLVEGETSFKTQALCASQIEELNSPGVQQSPSFVQELANLRDALQDQETTVVGKGNVKLDELEQTHTADVKLPSPTFVMQLLQLMADEGHTNLVLFNFWGVQNLASLHDLCKSTYFNTEPLTVTQKSSFNGTISLILREIGTEDRPNLDAGVLSRMQDFCEKNFWAGVETYQVTSIATEEHVNILFLAVVQVSSMGTLSLQWSLTTAAAGHCLTLGYHREKRLLQLPSPKAERARRTFWHIYMADKNLSQRLGRASTIQDWDVDAKPCAISSDPRQAPWDLAFKSFIEMGRIQGQIYEKIYSPPAKARGIKENLAETNQLGSDLYQCYSEWARIDSSAAYGKDRFDMTFSPVDIVYHSLLTLIHWNANSSGSARDISHACYKAAHGMLRAHLTHYPQLTASGQKASAIYAVWVLHATSFTPYVAIFLHCVTNLNFDDLRLLQEVLYTLENIGTDLEFSQKLFKLCKALCRIAEAFLKDQTPMANAISDASSQLPDTWTWLGSQITDTDGVIDLDLDNLDETFFSHGF</sequence>
<comment type="caution">
    <text evidence="5">The sequence shown here is derived from an EMBL/GenBank/DDBJ whole genome shotgun (WGS) entry which is preliminary data.</text>
</comment>
<evidence type="ECO:0000256" key="1">
    <source>
        <dbReference type="ARBA" id="ARBA00022723"/>
    </source>
</evidence>
<dbReference type="GO" id="GO:0000981">
    <property type="term" value="F:DNA-binding transcription factor activity, RNA polymerase II-specific"/>
    <property type="evidence" value="ECO:0007669"/>
    <property type="project" value="InterPro"/>
</dbReference>
<dbReference type="PROSITE" id="PS50048">
    <property type="entry name" value="ZN2_CY6_FUNGAL_2"/>
    <property type="match status" value="1"/>
</dbReference>
<dbReference type="SUPFAM" id="SSF57701">
    <property type="entry name" value="Zn2/Cys6 DNA-binding domain"/>
    <property type="match status" value="1"/>
</dbReference>
<dbReference type="CDD" id="cd00067">
    <property type="entry name" value="GAL4"/>
    <property type="match status" value="1"/>
</dbReference>
<dbReference type="SMART" id="SM00906">
    <property type="entry name" value="Fungal_trans"/>
    <property type="match status" value="1"/>
</dbReference>
<feature type="region of interest" description="Disordered" evidence="3">
    <location>
        <begin position="82"/>
        <end position="108"/>
    </location>
</feature>
<dbReference type="GO" id="GO:0008270">
    <property type="term" value="F:zinc ion binding"/>
    <property type="evidence" value="ECO:0007669"/>
    <property type="project" value="InterPro"/>
</dbReference>
<keyword evidence="1" id="KW-0479">Metal-binding</keyword>
<gene>
    <name evidence="5" type="ORF">BKA59DRAFT_122355</name>
</gene>
<evidence type="ECO:0000256" key="2">
    <source>
        <dbReference type="ARBA" id="ARBA00023242"/>
    </source>
</evidence>
<dbReference type="SMART" id="SM00066">
    <property type="entry name" value="GAL4"/>
    <property type="match status" value="1"/>
</dbReference>
<feature type="compositionally biased region" description="Low complexity" evidence="3">
    <location>
        <begin position="96"/>
        <end position="105"/>
    </location>
</feature>
<dbReference type="AlphaFoldDB" id="A0A8K0S5F5"/>
<evidence type="ECO:0000313" key="6">
    <source>
        <dbReference type="Proteomes" id="UP000813427"/>
    </source>
</evidence>
<protein>
    <recommendedName>
        <fullName evidence="4">Zn(2)-C6 fungal-type domain-containing protein</fullName>
    </recommendedName>
</protein>
<dbReference type="GO" id="GO:0003677">
    <property type="term" value="F:DNA binding"/>
    <property type="evidence" value="ECO:0007669"/>
    <property type="project" value="InterPro"/>
</dbReference>
<dbReference type="Pfam" id="PF04082">
    <property type="entry name" value="Fungal_trans"/>
    <property type="match status" value="1"/>
</dbReference>
<dbReference type="Gene3D" id="4.10.240.10">
    <property type="entry name" value="Zn(2)-C6 fungal-type DNA-binding domain"/>
    <property type="match status" value="1"/>
</dbReference>
<accession>A0A8K0S5F5</accession>
<dbReference type="CDD" id="cd12148">
    <property type="entry name" value="fungal_TF_MHR"/>
    <property type="match status" value="1"/>
</dbReference>
<dbReference type="PANTHER" id="PTHR46910:SF5">
    <property type="entry name" value="ZN(II)2CYS6 TRANSCRIPTION FACTOR (EUROFUNG)"/>
    <property type="match status" value="1"/>
</dbReference>
<name>A0A8K0S5F5_9HYPO</name>
<evidence type="ECO:0000259" key="4">
    <source>
        <dbReference type="PROSITE" id="PS50048"/>
    </source>
</evidence>
<dbReference type="InterPro" id="IPR001138">
    <property type="entry name" value="Zn2Cys6_DnaBD"/>
</dbReference>
<dbReference type="PANTHER" id="PTHR46910">
    <property type="entry name" value="TRANSCRIPTION FACTOR PDR1"/>
    <property type="match status" value="1"/>
</dbReference>
<keyword evidence="2" id="KW-0539">Nucleus</keyword>
<evidence type="ECO:0000313" key="5">
    <source>
        <dbReference type="EMBL" id="KAH7257995.1"/>
    </source>
</evidence>
<dbReference type="PROSITE" id="PS00463">
    <property type="entry name" value="ZN2_CY6_FUNGAL_1"/>
    <property type="match status" value="1"/>
</dbReference>
<dbReference type="Proteomes" id="UP000813427">
    <property type="component" value="Unassembled WGS sequence"/>
</dbReference>
<dbReference type="GO" id="GO:0006351">
    <property type="term" value="P:DNA-templated transcription"/>
    <property type="evidence" value="ECO:0007669"/>
    <property type="project" value="InterPro"/>
</dbReference>
<dbReference type="OrthoDB" id="103819at2759"/>
<organism evidence="5 6">
    <name type="scientific">Fusarium tricinctum</name>
    <dbReference type="NCBI Taxonomy" id="61284"/>
    <lineage>
        <taxon>Eukaryota</taxon>
        <taxon>Fungi</taxon>
        <taxon>Dikarya</taxon>
        <taxon>Ascomycota</taxon>
        <taxon>Pezizomycotina</taxon>
        <taxon>Sordariomycetes</taxon>
        <taxon>Hypocreomycetidae</taxon>
        <taxon>Hypocreales</taxon>
        <taxon>Nectriaceae</taxon>
        <taxon>Fusarium</taxon>
        <taxon>Fusarium tricinctum species complex</taxon>
    </lineage>
</organism>
<dbReference type="InterPro" id="IPR007219">
    <property type="entry name" value="XnlR_reg_dom"/>
</dbReference>
<dbReference type="InterPro" id="IPR050987">
    <property type="entry name" value="AtrR-like"/>
</dbReference>